<dbReference type="EnsemblPlants" id="Zm00001eb152240_T001">
    <property type="protein sequence ID" value="Zm00001eb152240_P001"/>
    <property type="gene ID" value="Zm00001eb152240"/>
</dbReference>
<name>A0A804NCZ0_MAIZE</name>
<dbReference type="Gramene" id="Zm00001eb010270_T001">
    <property type="protein sequence ID" value="Zm00001eb010270_P001"/>
    <property type="gene ID" value="Zm00001eb010270"/>
</dbReference>
<accession>A0A804NCZ0</accession>
<dbReference type="EnsemblPlants" id="Zm00001eb010270_T001">
    <property type="protein sequence ID" value="Zm00001eb010270_P001"/>
    <property type="gene ID" value="Zm00001eb010270"/>
</dbReference>
<evidence type="ECO:0000313" key="1">
    <source>
        <dbReference type="EnsemblPlants" id="Zm00001eb152240_P001"/>
    </source>
</evidence>
<reference evidence="1" key="2">
    <citation type="submission" date="2019-07" db="EMBL/GenBank/DDBJ databases">
        <authorList>
            <person name="Seetharam A."/>
            <person name="Woodhouse M."/>
            <person name="Cannon E."/>
        </authorList>
    </citation>
    <scope>NUCLEOTIDE SEQUENCE [LARGE SCALE GENOMIC DNA]</scope>
    <source>
        <strain evidence="1">cv. B73</strain>
    </source>
</reference>
<keyword evidence="2" id="KW-1185">Reference proteome</keyword>
<dbReference type="Proteomes" id="UP000007305">
    <property type="component" value="Chromosome 3"/>
</dbReference>
<evidence type="ECO:0000313" key="2">
    <source>
        <dbReference type="Proteomes" id="UP000007305"/>
    </source>
</evidence>
<organism evidence="1 2">
    <name type="scientific">Zea mays</name>
    <name type="common">Maize</name>
    <dbReference type="NCBI Taxonomy" id="4577"/>
    <lineage>
        <taxon>Eukaryota</taxon>
        <taxon>Viridiplantae</taxon>
        <taxon>Streptophyta</taxon>
        <taxon>Embryophyta</taxon>
        <taxon>Tracheophyta</taxon>
        <taxon>Spermatophyta</taxon>
        <taxon>Magnoliopsida</taxon>
        <taxon>Liliopsida</taxon>
        <taxon>Poales</taxon>
        <taxon>Poaceae</taxon>
        <taxon>PACMAD clade</taxon>
        <taxon>Panicoideae</taxon>
        <taxon>Andropogonodae</taxon>
        <taxon>Andropogoneae</taxon>
        <taxon>Tripsacinae</taxon>
        <taxon>Zea</taxon>
    </lineage>
</organism>
<sequence>MEGDEASAPPPPPWMQNKSAVAIKASSGPLSAAAPRLSACSRALPSSRDFHFYNNFPAFKSPVGAAATKVDASLGVLGGASILPTRQQLFPMGGDLDDAHDWLVALNNDLLERFGASTDEFKALRQKEETSWRRAAPQAGDGFQVDCERAAGGERVQVCVEGRRCMDGFGAQWLRAGGQDRRVGILCEIEWLRSEKDRTGG</sequence>
<protein>
    <submittedName>
        <fullName evidence="1">Uncharacterized protein</fullName>
    </submittedName>
</protein>
<proteinExistence type="predicted"/>
<dbReference type="AlphaFoldDB" id="A0A804NCZ0"/>
<reference evidence="1" key="3">
    <citation type="submission" date="2021-05" db="UniProtKB">
        <authorList>
            <consortium name="EnsemblPlants"/>
        </authorList>
    </citation>
    <scope>IDENTIFICATION</scope>
    <source>
        <strain evidence="1">cv. B73</strain>
    </source>
</reference>
<reference evidence="2" key="1">
    <citation type="submission" date="2015-12" db="EMBL/GenBank/DDBJ databases">
        <title>Update maize B73 reference genome by single molecule sequencing technologies.</title>
        <authorList>
            <consortium name="Maize Genome Sequencing Project"/>
            <person name="Ware D."/>
        </authorList>
    </citation>
    <scope>NUCLEOTIDE SEQUENCE [LARGE SCALE GENOMIC DNA]</scope>
    <source>
        <strain evidence="2">cv. B73</strain>
    </source>
</reference>
<dbReference type="Proteomes" id="UP000007305">
    <property type="component" value="Chromosome 1"/>
</dbReference>
<dbReference type="Gramene" id="Zm00001eb152240_T001">
    <property type="protein sequence ID" value="Zm00001eb152240_P001"/>
    <property type="gene ID" value="Zm00001eb152240"/>
</dbReference>